<comment type="caution">
    <text evidence="1">The sequence shown here is derived from an EMBL/GenBank/DDBJ whole genome shotgun (WGS) entry which is preliminary data.</text>
</comment>
<gene>
    <name evidence="1" type="ORF">LTR37_000099</name>
</gene>
<reference evidence="1" key="1">
    <citation type="submission" date="2023-07" db="EMBL/GenBank/DDBJ databases">
        <title>Black Yeasts Isolated from many extreme environments.</title>
        <authorList>
            <person name="Coleine C."/>
            <person name="Stajich J.E."/>
            <person name="Selbmann L."/>
        </authorList>
    </citation>
    <scope>NUCLEOTIDE SEQUENCE</scope>
    <source>
        <strain evidence="1">CCFEE 5714</strain>
    </source>
</reference>
<name>A0ACC3NZJ0_9PEZI</name>
<organism evidence="1 2">
    <name type="scientific">Vermiconidia calcicola</name>
    <dbReference type="NCBI Taxonomy" id="1690605"/>
    <lineage>
        <taxon>Eukaryota</taxon>
        <taxon>Fungi</taxon>
        <taxon>Dikarya</taxon>
        <taxon>Ascomycota</taxon>
        <taxon>Pezizomycotina</taxon>
        <taxon>Dothideomycetes</taxon>
        <taxon>Dothideomycetidae</taxon>
        <taxon>Mycosphaerellales</taxon>
        <taxon>Extremaceae</taxon>
        <taxon>Vermiconidia</taxon>
    </lineage>
</organism>
<evidence type="ECO:0000313" key="2">
    <source>
        <dbReference type="Proteomes" id="UP001281147"/>
    </source>
</evidence>
<dbReference type="EMBL" id="JAUTXU010000001">
    <property type="protein sequence ID" value="KAK3725951.1"/>
    <property type="molecule type" value="Genomic_DNA"/>
</dbReference>
<accession>A0ACC3NZJ0</accession>
<protein>
    <submittedName>
        <fullName evidence="1">Uncharacterized protein</fullName>
    </submittedName>
</protein>
<dbReference type="Proteomes" id="UP001281147">
    <property type="component" value="Unassembled WGS sequence"/>
</dbReference>
<proteinExistence type="predicted"/>
<evidence type="ECO:0000313" key="1">
    <source>
        <dbReference type="EMBL" id="KAK3725951.1"/>
    </source>
</evidence>
<sequence length="347" mass="39845">MATSSNNTTSMANAERPTRLPRMLRPKWHGLWDLQERALGYFDRDAEQWTDVQKRAWTGICKLFFLEGLKDVEFVWCHEYMEQQRNDGVLASQEEIGDRTIITVYTLHSQWQSLSDRAKWLKLLDLLLHECLHAYFDRFGDEGSQIRGNGHHSAWQILAEAIERRAWLHLGIRFYLGRAQSTILQYKELGVLGHTQQELNTCFGDRFEHCQDQDGQRSTFVKFWNFVPGYAGFEGYLHDPAVQDAIHNFSEEQGMLFEQSVERKLLSHITSTLSGLELDTATGMLRSPESYTPASKAGFWSMLGSRFQLPWNLSSQRHESTADAHPNRNAASGHNGGGAVAERYMLQ</sequence>
<keyword evidence="2" id="KW-1185">Reference proteome</keyword>